<name>A0ABS9CJ00_9FIRM</name>
<dbReference type="SUPFAM" id="SSF53850">
    <property type="entry name" value="Periplasmic binding protein-like II"/>
    <property type="match status" value="1"/>
</dbReference>
<evidence type="ECO:0000259" key="5">
    <source>
        <dbReference type="PROSITE" id="PS50931"/>
    </source>
</evidence>
<accession>A0ABS9CJ00</accession>
<reference evidence="6 7" key="1">
    <citation type="submission" date="2020-12" db="EMBL/GenBank/DDBJ databases">
        <title>Whole genome sequences of gut porcine anaerobes.</title>
        <authorList>
            <person name="Kubasova T."/>
            <person name="Jahodarova E."/>
            <person name="Rychlik I."/>
        </authorList>
    </citation>
    <scope>NUCLEOTIDE SEQUENCE [LARGE SCALE GENOMIC DNA]</scope>
    <source>
        <strain evidence="6 7">An867</strain>
    </source>
</reference>
<dbReference type="PANTHER" id="PTHR30419:SF8">
    <property type="entry name" value="NITROGEN ASSIMILATION TRANSCRIPTIONAL ACTIVATOR-RELATED"/>
    <property type="match status" value="1"/>
</dbReference>
<keyword evidence="7" id="KW-1185">Reference proteome</keyword>
<sequence length="295" mass="33675">MELRVLRYFLAVAREESISEAANFLHITQPTLSRQIMELEEELGTKLLNRGRRNQKITLTDEGMLLRRRAEEMIELADRTEAEFARRDELISGEIHIGAGETDAMRLLTRAAKTLHTLYPHIRYHLYSGNAEYVTEQLDRGLLDFGILVEPADVHKYDYIRLPATDIWGVLLRRDHPLAARDAIQPADLRNLPLIISRQTMVQNELAGWLGSSFDTLHVVATYNLLYNASLMVEEGLGCALCLDKIINTTGDSRLCFRPLAPKLTVGLNVVWKKHQVFPKAAELFLQKLREMNTI</sequence>
<evidence type="ECO:0000256" key="4">
    <source>
        <dbReference type="ARBA" id="ARBA00023163"/>
    </source>
</evidence>
<evidence type="ECO:0000256" key="3">
    <source>
        <dbReference type="ARBA" id="ARBA00023125"/>
    </source>
</evidence>
<dbReference type="PROSITE" id="PS50931">
    <property type="entry name" value="HTH_LYSR"/>
    <property type="match status" value="1"/>
</dbReference>
<dbReference type="SUPFAM" id="SSF46785">
    <property type="entry name" value="Winged helix' DNA-binding domain"/>
    <property type="match status" value="1"/>
</dbReference>
<dbReference type="PANTHER" id="PTHR30419">
    <property type="entry name" value="HTH-TYPE TRANSCRIPTIONAL REGULATOR YBHD"/>
    <property type="match status" value="1"/>
</dbReference>
<dbReference type="RefSeq" id="WP_235322068.1">
    <property type="nucleotide sequence ID" value="NZ_JAFBIT010000001.1"/>
</dbReference>
<evidence type="ECO:0000313" key="6">
    <source>
        <dbReference type="EMBL" id="MCF2651125.1"/>
    </source>
</evidence>
<organism evidence="6 7">
    <name type="scientific">Anaeromassilibacillus senegalensis</name>
    <dbReference type="NCBI Taxonomy" id="1673717"/>
    <lineage>
        <taxon>Bacteria</taxon>
        <taxon>Bacillati</taxon>
        <taxon>Bacillota</taxon>
        <taxon>Clostridia</taxon>
        <taxon>Eubacteriales</taxon>
        <taxon>Acutalibacteraceae</taxon>
        <taxon>Anaeromassilibacillus</taxon>
    </lineage>
</organism>
<dbReference type="Proteomes" id="UP001299220">
    <property type="component" value="Unassembled WGS sequence"/>
</dbReference>
<dbReference type="InterPro" id="IPR036388">
    <property type="entry name" value="WH-like_DNA-bd_sf"/>
</dbReference>
<dbReference type="Gene3D" id="1.10.10.10">
    <property type="entry name" value="Winged helix-like DNA-binding domain superfamily/Winged helix DNA-binding domain"/>
    <property type="match status" value="1"/>
</dbReference>
<dbReference type="EMBL" id="JAFBIT010000001">
    <property type="protein sequence ID" value="MCF2651125.1"/>
    <property type="molecule type" value="Genomic_DNA"/>
</dbReference>
<protein>
    <submittedName>
        <fullName evidence="6">LysR family transcriptional regulator</fullName>
    </submittedName>
</protein>
<keyword evidence="4" id="KW-0804">Transcription</keyword>
<dbReference type="InterPro" id="IPR005119">
    <property type="entry name" value="LysR_subst-bd"/>
</dbReference>
<dbReference type="Pfam" id="PF03466">
    <property type="entry name" value="LysR_substrate"/>
    <property type="match status" value="1"/>
</dbReference>
<evidence type="ECO:0000256" key="2">
    <source>
        <dbReference type="ARBA" id="ARBA00023015"/>
    </source>
</evidence>
<keyword evidence="3" id="KW-0238">DNA-binding</keyword>
<dbReference type="PRINTS" id="PR00039">
    <property type="entry name" value="HTHLYSR"/>
</dbReference>
<dbReference type="InterPro" id="IPR036390">
    <property type="entry name" value="WH_DNA-bd_sf"/>
</dbReference>
<evidence type="ECO:0000313" key="7">
    <source>
        <dbReference type="Proteomes" id="UP001299220"/>
    </source>
</evidence>
<proteinExistence type="inferred from homology"/>
<feature type="domain" description="HTH lysR-type" evidence="5">
    <location>
        <begin position="1"/>
        <end position="58"/>
    </location>
</feature>
<keyword evidence="2" id="KW-0805">Transcription regulation</keyword>
<evidence type="ECO:0000256" key="1">
    <source>
        <dbReference type="ARBA" id="ARBA00009437"/>
    </source>
</evidence>
<dbReference type="InterPro" id="IPR000847">
    <property type="entry name" value="LysR_HTH_N"/>
</dbReference>
<comment type="similarity">
    <text evidence="1">Belongs to the LysR transcriptional regulatory family.</text>
</comment>
<dbReference type="CDD" id="cd05466">
    <property type="entry name" value="PBP2_LTTR_substrate"/>
    <property type="match status" value="1"/>
</dbReference>
<comment type="caution">
    <text evidence="6">The sequence shown here is derived from an EMBL/GenBank/DDBJ whole genome shotgun (WGS) entry which is preliminary data.</text>
</comment>
<gene>
    <name evidence="6" type="ORF">JQM67_00675</name>
</gene>
<dbReference type="Pfam" id="PF00126">
    <property type="entry name" value="HTH_1"/>
    <property type="match status" value="1"/>
</dbReference>
<dbReference type="InterPro" id="IPR050950">
    <property type="entry name" value="HTH-type_LysR_regulators"/>
</dbReference>
<dbReference type="Gene3D" id="3.40.190.290">
    <property type="match status" value="1"/>
</dbReference>